<reference evidence="1" key="1">
    <citation type="submission" date="2023-11" db="EMBL/GenBank/DDBJ databases">
        <authorList>
            <person name="Poullet M."/>
        </authorList>
    </citation>
    <scope>NUCLEOTIDE SEQUENCE</scope>
    <source>
        <strain evidence="1">E1834</strain>
    </source>
</reference>
<gene>
    <name evidence="1" type="ORF">MENTE1834_LOCUS19962</name>
</gene>
<sequence length="109" mass="12322">MPKGFDQKKMRANNQAVSVQFLVTKSYNGGPTSTFFFIKSSLNDLLKSRVGILQNQQGKRSINTNSLQLLKRLQQRNVENEAIGDYARVMRSAANKQSPDWSDLGWAWG</sequence>
<organism evidence="1 2">
    <name type="scientific">Meloidogyne enterolobii</name>
    <name type="common">Root-knot nematode worm</name>
    <name type="synonym">Meloidogyne mayaguensis</name>
    <dbReference type="NCBI Taxonomy" id="390850"/>
    <lineage>
        <taxon>Eukaryota</taxon>
        <taxon>Metazoa</taxon>
        <taxon>Ecdysozoa</taxon>
        <taxon>Nematoda</taxon>
        <taxon>Chromadorea</taxon>
        <taxon>Rhabditida</taxon>
        <taxon>Tylenchina</taxon>
        <taxon>Tylenchomorpha</taxon>
        <taxon>Tylenchoidea</taxon>
        <taxon>Meloidogynidae</taxon>
        <taxon>Meloidogyninae</taxon>
        <taxon>Meloidogyne</taxon>
    </lineage>
</organism>
<accession>A0ACB0Z373</accession>
<comment type="caution">
    <text evidence="1">The sequence shown here is derived from an EMBL/GenBank/DDBJ whole genome shotgun (WGS) entry which is preliminary data.</text>
</comment>
<dbReference type="Proteomes" id="UP001497535">
    <property type="component" value="Unassembled WGS sequence"/>
</dbReference>
<evidence type="ECO:0000313" key="2">
    <source>
        <dbReference type="Proteomes" id="UP001497535"/>
    </source>
</evidence>
<protein>
    <submittedName>
        <fullName evidence="1">Uncharacterized protein</fullName>
    </submittedName>
</protein>
<name>A0ACB0Z373_MELEN</name>
<proteinExistence type="predicted"/>
<evidence type="ECO:0000313" key="1">
    <source>
        <dbReference type="EMBL" id="CAK5073303.1"/>
    </source>
</evidence>
<keyword evidence="2" id="KW-1185">Reference proteome</keyword>
<dbReference type="EMBL" id="CAVMJV010000023">
    <property type="protein sequence ID" value="CAK5073303.1"/>
    <property type="molecule type" value="Genomic_DNA"/>
</dbReference>